<gene>
    <name evidence="2" type="ORF">HNQ52_000412</name>
</gene>
<dbReference type="EMBL" id="JACHHP010000001">
    <property type="protein sequence ID" value="MBB5206896.1"/>
    <property type="molecule type" value="Genomic_DNA"/>
</dbReference>
<evidence type="ECO:0000313" key="3">
    <source>
        <dbReference type="Proteomes" id="UP000521199"/>
    </source>
</evidence>
<organism evidence="2 3">
    <name type="scientific">Chiayiivirga flava</name>
    <dbReference type="NCBI Taxonomy" id="659595"/>
    <lineage>
        <taxon>Bacteria</taxon>
        <taxon>Pseudomonadati</taxon>
        <taxon>Pseudomonadota</taxon>
        <taxon>Gammaproteobacteria</taxon>
        <taxon>Lysobacterales</taxon>
        <taxon>Lysobacteraceae</taxon>
        <taxon>Chiayiivirga</taxon>
    </lineage>
</organism>
<sequence>MNATAARLLVHVADAPAIERVLTDERSLVLGRDPSADVVVPHASVSRRHARLLRDADGAWSIQDLASKNGVRLDGQRVVDAPLAGHAWFAIGDVFCEFVALDAAGAARLAERARERRHSSAAFSQQLSLAHGIEALLDHTLQGMVALAECRRGFILVGDARGGMRLRAWHALDPDELARPAFSGSRSAVERVLREQRPVYLSDQRDQAWLRAQASVVAQGIRALASLPLLHHGRLLGVAYVDTDEAAKLFTALDAELLDAFAERAAAALALARIEDDIARIETRAAGDAPLFPAAYP</sequence>
<keyword evidence="3" id="KW-1185">Reference proteome</keyword>
<dbReference type="InterPro" id="IPR003018">
    <property type="entry name" value="GAF"/>
</dbReference>
<feature type="domain" description="FHA" evidence="1">
    <location>
        <begin position="28"/>
        <end position="78"/>
    </location>
</feature>
<comment type="caution">
    <text evidence="2">The sequence shown here is derived from an EMBL/GenBank/DDBJ whole genome shotgun (WGS) entry which is preliminary data.</text>
</comment>
<proteinExistence type="predicted"/>
<dbReference type="PROSITE" id="PS50006">
    <property type="entry name" value="FHA_DOMAIN"/>
    <property type="match status" value="1"/>
</dbReference>
<evidence type="ECO:0000259" key="1">
    <source>
        <dbReference type="PROSITE" id="PS50006"/>
    </source>
</evidence>
<accession>A0A7W8D560</accession>
<dbReference type="SMART" id="SM00240">
    <property type="entry name" value="FHA"/>
    <property type="match status" value="1"/>
</dbReference>
<dbReference type="Gene3D" id="2.60.200.20">
    <property type="match status" value="1"/>
</dbReference>
<dbReference type="SMART" id="SM00065">
    <property type="entry name" value="GAF"/>
    <property type="match status" value="1"/>
</dbReference>
<dbReference type="RefSeq" id="WP_183959299.1">
    <property type="nucleotide sequence ID" value="NZ_JACHHP010000001.1"/>
</dbReference>
<dbReference type="Gene3D" id="3.30.450.40">
    <property type="match status" value="1"/>
</dbReference>
<dbReference type="InterPro" id="IPR008984">
    <property type="entry name" value="SMAD_FHA_dom_sf"/>
</dbReference>
<name>A0A7W8D560_9GAMM</name>
<dbReference type="AlphaFoldDB" id="A0A7W8D560"/>
<evidence type="ECO:0000313" key="2">
    <source>
        <dbReference type="EMBL" id="MBB5206896.1"/>
    </source>
</evidence>
<dbReference type="InterPro" id="IPR029016">
    <property type="entry name" value="GAF-like_dom_sf"/>
</dbReference>
<dbReference type="Proteomes" id="UP000521199">
    <property type="component" value="Unassembled WGS sequence"/>
</dbReference>
<dbReference type="SUPFAM" id="SSF55781">
    <property type="entry name" value="GAF domain-like"/>
    <property type="match status" value="1"/>
</dbReference>
<reference evidence="2 3" key="1">
    <citation type="submission" date="2020-08" db="EMBL/GenBank/DDBJ databases">
        <title>Genomic Encyclopedia of Type Strains, Phase IV (KMG-IV): sequencing the most valuable type-strain genomes for metagenomic binning, comparative biology and taxonomic classification.</title>
        <authorList>
            <person name="Goeker M."/>
        </authorList>
    </citation>
    <scope>NUCLEOTIDE SEQUENCE [LARGE SCALE GENOMIC DNA]</scope>
    <source>
        <strain evidence="2 3">DSM 24163</strain>
    </source>
</reference>
<protein>
    <recommendedName>
        <fullName evidence="1">FHA domain-containing protein</fullName>
    </recommendedName>
</protein>
<dbReference type="InterPro" id="IPR000253">
    <property type="entry name" value="FHA_dom"/>
</dbReference>
<dbReference type="Pfam" id="PF00498">
    <property type="entry name" value="FHA"/>
    <property type="match status" value="1"/>
</dbReference>
<dbReference type="CDD" id="cd00060">
    <property type="entry name" value="FHA"/>
    <property type="match status" value="1"/>
</dbReference>
<dbReference type="Pfam" id="PF13185">
    <property type="entry name" value="GAF_2"/>
    <property type="match status" value="1"/>
</dbReference>
<dbReference type="SUPFAM" id="SSF49879">
    <property type="entry name" value="SMAD/FHA domain"/>
    <property type="match status" value="1"/>
</dbReference>